<dbReference type="PATRIC" id="fig|161398.10.peg.1725"/>
<reference evidence="1 2" key="1">
    <citation type="submission" date="2015-11" db="EMBL/GenBank/DDBJ databases">
        <authorList>
            <person name="Zhang Y."/>
            <person name="Guo Z."/>
        </authorList>
    </citation>
    <scope>NUCLEOTIDE SEQUENCE [LARGE SCALE GENOMIC DNA]</scope>
    <source>
        <strain evidence="1 2">KCTC 12086</strain>
    </source>
</reference>
<dbReference type="Proteomes" id="UP000061457">
    <property type="component" value="Chromosome I"/>
</dbReference>
<proteinExistence type="predicted"/>
<dbReference type="KEGG" id="pphe:PP2015_1700"/>
<evidence type="ECO:0000313" key="2">
    <source>
        <dbReference type="Proteomes" id="UP000061457"/>
    </source>
</evidence>
<protein>
    <submittedName>
        <fullName evidence="1">Uncharacterized protein</fullName>
    </submittedName>
</protein>
<organism evidence="1 2">
    <name type="scientific">Pseudoalteromonas phenolica</name>
    <dbReference type="NCBI Taxonomy" id="161398"/>
    <lineage>
        <taxon>Bacteria</taxon>
        <taxon>Pseudomonadati</taxon>
        <taxon>Pseudomonadota</taxon>
        <taxon>Gammaproteobacteria</taxon>
        <taxon>Alteromonadales</taxon>
        <taxon>Pseudoalteromonadaceae</taxon>
        <taxon>Pseudoalteromonas</taxon>
    </lineage>
</organism>
<accession>A0A0S2K132</accession>
<keyword evidence="2" id="KW-1185">Reference proteome</keyword>
<name>A0A0S2K132_9GAMM</name>
<gene>
    <name evidence="1" type="ORF">PP2015_1700</name>
</gene>
<evidence type="ECO:0000313" key="1">
    <source>
        <dbReference type="EMBL" id="ALO42202.1"/>
    </source>
</evidence>
<dbReference type="EMBL" id="CP013187">
    <property type="protein sequence ID" value="ALO42202.1"/>
    <property type="molecule type" value="Genomic_DNA"/>
</dbReference>
<sequence>MTHQIQIDVGLSPSREGASIIIFADIFYYRLVVNGLQT</sequence>
<dbReference type="AlphaFoldDB" id="A0A0S2K132"/>